<feature type="domain" description="AAA+ ATPase" evidence="2">
    <location>
        <begin position="299"/>
        <end position="437"/>
    </location>
</feature>
<dbReference type="InterPro" id="IPR016032">
    <property type="entry name" value="Sig_transdc_resp-reg_C-effctor"/>
</dbReference>
<gene>
    <name evidence="3" type="ORF">ACFSXZ_32550</name>
</gene>
<name>A0ABW5G2E0_9PSEU</name>
<keyword evidence="4" id="KW-1185">Reference proteome</keyword>
<dbReference type="InterPro" id="IPR019734">
    <property type="entry name" value="TPR_rpt"/>
</dbReference>
<dbReference type="PANTHER" id="PTHR47691">
    <property type="entry name" value="REGULATOR-RELATED"/>
    <property type="match status" value="1"/>
</dbReference>
<evidence type="ECO:0000313" key="3">
    <source>
        <dbReference type="EMBL" id="MFD2421069.1"/>
    </source>
</evidence>
<dbReference type="SMART" id="SM00028">
    <property type="entry name" value="TPR"/>
    <property type="match status" value="6"/>
</dbReference>
<evidence type="ECO:0000259" key="2">
    <source>
        <dbReference type="SMART" id="SM00382"/>
    </source>
</evidence>
<protein>
    <submittedName>
        <fullName evidence="3">Tetratricopeptide repeat protein</fullName>
    </submittedName>
</protein>
<reference evidence="4" key="1">
    <citation type="journal article" date="2019" name="Int. J. Syst. Evol. Microbiol.">
        <title>The Global Catalogue of Microorganisms (GCM) 10K type strain sequencing project: providing services to taxonomists for standard genome sequencing and annotation.</title>
        <authorList>
            <consortium name="The Broad Institute Genomics Platform"/>
            <consortium name="The Broad Institute Genome Sequencing Center for Infectious Disease"/>
            <person name="Wu L."/>
            <person name="Ma J."/>
        </authorList>
    </citation>
    <scope>NUCLEOTIDE SEQUENCE [LARGE SCALE GENOMIC DNA]</scope>
    <source>
        <strain evidence="4">CGMCC 4.7645</strain>
    </source>
</reference>
<dbReference type="PRINTS" id="PR00364">
    <property type="entry name" value="DISEASERSIST"/>
</dbReference>
<dbReference type="InterPro" id="IPR003593">
    <property type="entry name" value="AAA+_ATPase"/>
</dbReference>
<dbReference type="InterPro" id="IPR027417">
    <property type="entry name" value="P-loop_NTPase"/>
</dbReference>
<organism evidence="3 4">
    <name type="scientific">Amycolatopsis pigmentata</name>
    <dbReference type="NCBI Taxonomy" id="450801"/>
    <lineage>
        <taxon>Bacteria</taxon>
        <taxon>Bacillati</taxon>
        <taxon>Actinomycetota</taxon>
        <taxon>Actinomycetes</taxon>
        <taxon>Pseudonocardiales</taxon>
        <taxon>Pseudonocardiaceae</taxon>
        <taxon>Amycolatopsis</taxon>
    </lineage>
</organism>
<dbReference type="Gene3D" id="1.10.10.10">
    <property type="entry name" value="Winged helix-like DNA-binding domain superfamily/Winged helix DNA-binding domain"/>
    <property type="match status" value="1"/>
</dbReference>
<proteinExistence type="predicted"/>
<dbReference type="Gene3D" id="1.25.40.10">
    <property type="entry name" value="Tetratricopeptide repeat domain"/>
    <property type="match status" value="2"/>
</dbReference>
<accession>A0ABW5G2E0</accession>
<dbReference type="InterPro" id="IPR036388">
    <property type="entry name" value="WH-like_DNA-bd_sf"/>
</dbReference>
<dbReference type="PANTHER" id="PTHR47691:SF3">
    <property type="entry name" value="HTH-TYPE TRANSCRIPTIONAL REGULATOR RV0890C-RELATED"/>
    <property type="match status" value="1"/>
</dbReference>
<dbReference type="Proteomes" id="UP001597417">
    <property type="component" value="Unassembled WGS sequence"/>
</dbReference>
<dbReference type="SUPFAM" id="SSF46894">
    <property type="entry name" value="C-terminal effector domain of the bipartite response regulators"/>
    <property type="match status" value="1"/>
</dbReference>
<evidence type="ECO:0000256" key="1">
    <source>
        <dbReference type="SAM" id="MobiDB-lite"/>
    </source>
</evidence>
<comment type="caution">
    <text evidence="3">The sequence shown here is derived from an EMBL/GenBank/DDBJ whole genome shotgun (WGS) entry which is preliminary data.</text>
</comment>
<sequence length="998" mass="109676">MCAHINFGILGKTTIEQHGQRIERRIAPRLLQALAVLLVHPGQRLSFTTLESWIWDKRPPRDLATTFHSYAHRLRRVLDSLEPRPSLATVDRGLLLEVDRRKIDYFLFRDLLVKARRCRDEGDHDQAIELAESALALKRGEPLADLNTDAASAWRQAIVRNEWIPANLLLVDEQVQRERFSAALLRLDELERQYWPDVNLVKRRLRVLHAVDRHEEVTDRFLAAYRELRGACEDEAAEELRRFHDDLRKSRRYRVTVIGGPPPISVPRQLPRAISDFVGRGDLLRALDNMTGVGEGKPRPAVVVLSGLAGVGKTTTAVRWARQAARCFPAGVLFAELRGSSPAPRMEPDDVVDFFLGKIGFSGHITNPAGRAEKLRELLEERPMLIVLDDAQNSDHLQELLPTLGESTVVITSRHRLTELCVRHAVPSLSVGPLTVEEGAALLTERIGGRRPGDAGALRELAHLCGGIPLALSLVAERAARLVGAPLSSLVRQLRDPETLLSVGTDGDGPDSSLDAVFTSCYCALPPSNASLFRLLGLMPGAEFSVEAAAALTGEDVRPTRRRLDELVGAHLLEQPGEVDRYRAHDLVLGFAARLASGDSGAGQARQRLLDFYLHTAEHAYRTAFPHLLAPPISPAVSGAAPMDFETERDALRWFFTERHNLNGFLDYAVRTGNHGFAWQLPHLTAAAFERFGLHREIVIAFSRAAEAAGYEGDKRAEAVSLNDLGYFLLGQDEVDVAAAYLERALKIMSELDFPVGLLTVKVNIAQLQRKRGHLDLAVTLYGECLMAAQEIDDRTRQANIEHHLGEVCVDRRQFGAAADHFGQALAIREELGDVPAQIGSLAELCAVARADGRVTVATELAARALALLRDDLPAVPAAIRLYTVLAELRADLKDFGGAAQFARRAAELAKRAGKGDSEAVALDLLGHAHVRLGERSAACQVWRRATQIFLARGRTRRAALITEHLAEVCAAGPPSVPTAREPDDGTPEEISEGRPIG</sequence>
<dbReference type="Pfam" id="PF13424">
    <property type="entry name" value="TPR_12"/>
    <property type="match status" value="1"/>
</dbReference>
<dbReference type="Gene3D" id="3.40.50.300">
    <property type="entry name" value="P-loop containing nucleotide triphosphate hydrolases"/>
    <property type="match status" value="1"/>
</dbReference>
<dbReference type="EMBL" id="JBHUKR010000021">
    <property type="protein sequence ID" value="MFD2421069.1"/>
    <property type="molecule type" value="Genomic_DNA"/>
</dbReference>
<dbReference type="SMART" id="SM00382">
    <property type="entry name" value="AAA"/>
    <property type="match status" value="1"/>
</dbReference>
<dbReference type="SUPFAM" id="SSF52540">
    <property type="entry name" value="P-loop containing nucleoside triphosphate hydrolases"/>
    <property type="match status" value="1"/>
</dbReference>
<evidence type="ECO:0000313" key="4">
    <source>
        <dbReference type="Proteomes" id="UP001597417"/>
    </source>
</evidence>
<dbReference type="Pfam" id="PF03704">
    <property type="entry name" value="BTAD"/>
    <property type="match status" value="1"/>
</dbReference>
<dbReference type="SUPFAM" id="SSF48452">
    <property type="entry name" value="TPR-like"/>
    <property type="match status" value="3"/>
</dbReference>
<dbReference type="InterPro" id="IPR005158">
    <property type="entry name" value="BTAD"/>
</dbReference>
<dbReference type="InterPro" id="IPR011990">
    <property type="entry name" value="TPR-like_helical_dom_sf"/>
</dbReference>
<feature type="region of interest" description="Disordered" evidence="1">
    <location>
        <begin position="973"/>
        <end position="998"/>
    </location>
</feature>